<name>A0ACC2V3T8_9TREE</name>
<proteinExistence type="predicted"/>
<comment type="caution">
    <text evidence="1">The sequence shown here is derived from an EMBL/GenBank/DDBJ whole genome shotgun (WGS) entry which is preliminary data.</text>
</comment>
<accession>A0ACC2V3T8</accession>
<protein>
    <submittedName>
        <fullName evidence="1">Uncharacterized protein</fullName>
    </submittedName>
</protein>
<organism evidence="1 2">
    <name type="scientific">Naganishia adeliensis</name>
    <dbReference type="NCBI Taxonomy" id="92952"/>
    <lineage>
        <taxon>Eukaryota</taxon>
        <taxon>Fungi</taxon>
        <taxon>Dikarya</taxon>
        <taxon>Basidiomycota</taxon>
        <taxon>Agaricomycotina</taxon>
        <taxon>Tremellomycetes</taxon>
        <taxon>Filobasidiales</taxon>
        <taxon>Filobasidiaceae</taxon>
        <taxon>Naganishia</taxon>
    </lineage>
</organism>
<dbReference type="Proteomes" id="UP001230649">
    <property type="component" value="Unassembled WGS sequence"/>
</dbReference>
<gene>
    <name evidence="1" type="ORF">QFC20_007049</name>
</gene>
<keyword evidence="2" id="KW-1185">Reference proteome</keyword>
<dbReference type="EMBL" id="JASBWS010000148">
    <property type="protein sequence ID" value="KAJ9093783.1"/>
    <property type="molecule type" value="Genomic_DNA"/>
</dbReference>
<evidence type="ECO:0000313" key="1">
    <source>
        <dbReference type="EMBL" id="KAJ9093783.1"/>
    </source>
</evidence>
<reference evidence="1" key="1">
    <citation type="submission" date="2023-04" db="EMBL/GenBank/DDBJ databases">
        <title>Draft Genome sequencing of Naganishia species isolated from polar environments using Oxford Nanopore Technology.</title>
        <authorList>
            <person name="Leo P."/>
            <person name="Venkateswaran K."/>
        </authorList>
    </citation>
    <scope>NUCLEOTIDE SEQUENCE</scope>
    <source>
        <strain evidence="1">MNA-CCFEE 5262</strain>
    </source>
</reference>
<sequence length="1202" mass="137109">MYIKTITIQGFKSYKDQAAVDPFSPKHNVVVGRNGSGKSNFFMAIRFVLGDAYEKMSREERAGLLHEGTGKTTTLSAFVEIVFDNSDGRFPTSLPETILRRTIGLKKDEYTLDRKSASKAEVLNLLESAGFSRSNPYYIVPQGRITSLTNMKDTERLELLKEIAGTSVYENKRQESLKILEETTGKRDKITELLDRIKERLAELQEEQKELKQFQGEDKKRRCLEYTLYQKELDEVDQALARIEDGRRSDVDNDNQKRQEFIAREQEIKTLETDLADARRRLTTAQRALATSQSDHSDLIRARTELECQLDDARQLEEDGESRRGKWEEELAALGTRVEGVEAEIEELQPELDEAQREERQLQQSLDTAQAKLDALYAKQGRSDRFPTAEARDEYLTSEIEALESALEDAEADLEKQRGEVESRKTKLDEIGQTRREKEAEIAESKTTVDDKRAEVERLRVEINAKQEQRKNLLKEDGKLEHTVASVRSEKEQADRQLFGTMDRDTNRGLQAVSRIAKSLRLEGVYGPLYSLFEVEDRYKTAVEVTAGNSLFHVVVDHDNTATRILEVMNRENSGRVTFMPLNRLRPQHGNLPSGTDAIPMVSRLRFDPAYKLAFDQVFGRTIVCPDLVTCGQYTRSHGVSAITLDGDRVDRKGALTGGYLDTRRSRLDAIRASKSWNAKYEQETARQREIKQAILRLEQEISIATGNVQVAESERKRTMDRAQPLLAEIHGLQREQERLRESVIAAENECATLERGLQTLRTKLEAYQNELGAPFEQNLSEAERQQMQELANQVNTDRDALAKASETRSDLAGRRHMLQIELKEDLARRREELENRIGRHDMQATVEASQPASLGTKENELTALRASVEELEVTIEDTQGEIEDLTKEISTNAARLEELQAAQMENSRGILKAQKAVERYITKRQTLLTRKDECNKSIRDLGVLPEEAYTKYVKQSSEKLVEKLHSVNERLKGFSHVNKRALEQFETFSKQKDDLNKRRNELIASGKSIDQLVESLDQRKDEAIERTFKQVSKYFAEIFERLVPAGRGKLRMQKSIDDIAVDEETQQTPSQPRKPNIESYTGVSIEVSFNSKSNEGLRIQQLSGGQKSLVALATVFAIQKCDPAPFYLFDEIDANLDAQYRTAVAAMIHELSENAQFITTTFRPEMLAQADKFYGVLFNERKVSSIQTIRREDAQDFIENV</sequence>
<evidence type="ECO:0000313" key="2">
    <source>
        <dbReference type="Proteomes" id="UP001230649"/>
    </source>
</evidence>